<proteinExistence type="predicted"/>
<dbReference type="AlphaFoldDB" id="A0A8W7PYG0"/>
<sequence>MPVHTTTTTLSAAALSLRTNVPQRGGSKHFHLGQQWSSSSSNGWIRCSRRHPTPFGVPVSLPFAALGGGSRLARMLLGGCGAYAALLTIHTWDGTRTTTMVRACRPDMTERRGGVERK</sequence>
<organism evidence="1">
    <name type="scientific">Anopheles coluzzii</name>
    <name type="common">African malaria mosquito</name>
    <dbReference type="NCBI Taxonomy" id="1518534"/>
    <lineage>
        <taxon>Eukaryota</taxon>
        <taxon>Metazoa</taxon>
        <taxon>Ecdysozoa</taxon>
        <taxon>Arthropoda</taxon>
        <taxon>Hexapoda</taxon>
        <taxon>Insecta</taxon>
        <taxon>Pterygota</taxon>
        <taxon>Neoptera</taxon>
        <taxon>Endopterygota</taxon>
        <taxon>Diptera</taxon>
        <taxon>Nematocera</taxon>
        <taxon>Culicoidea</taxon>
        <taxon>Culicidae</taxon>
        <taxon>Anophelinae</taxon>
        <taxon>Anopheles</taxon>
    </lineage>
</organism>
<reference evidence="1" key="1">
    <citation type="submission" date="2022-08" db="UniProtKB">
        <authorList>
            <consortium name="EnsemblMetazoa"/>
        </authorList>
    </citation>
    <scope>IDENTIFICATION</scope>
</reference>
<dbReference type="Proteomes" id="UP000075882">
    <property type="component" value="Unassembled WGS sequence"/>
</dbReference>
<evidence type="ECO:0000313" key="1">
    <source>
        <dbReference type="EnsemblMetazoa" id="ACOM038980-PA.1"/>
    </source>
</evidence>
<dbReference type="EnsemblMetazoa" id="ACOM038980-RA">
    <property type="protein sequence ID" value="ACOM038980-PA.1"/>
    <property type="gene ID" value="ACOM038980"/>
</dbReference>
<accession>A0A8W7PYG0</accession>
<protein>
    <submittedName>
        <fullName evidence="1">Uncharacterized protein</fullName>
    </submittedName>
</protein>
<name>A0A8W7PYG0_ANOCL</name>